<dbReference type="InterPro" id="IPR029044">
    <property type="entry name" value="Nucleotide-diphossugar_trans"/>
</dbReference>
<evidence type="ECO:0000313" key="11">
    <source>
        <dbReference type="Proteomes" id="UP001595998"/>
    </source>
</evidence>
<feature type="binding site" evidence="8">
    <location>
        <position position="29"/>
    </location>
    <ligand>
        <name>GTP</name>
        <dbReference type="ChEBI" id="CHEBI:37565"/>
    </ligand>
</feature>
<keyword evidence="10" id="KW-0548">Nucleotidyltransferase</keyword>
<proteinExistence type="inferred from homology"/>
<keyword evidence="4 8" id="KW-0547">Nucleotide-binding</keyword>
<keyword evidence="2 8" id="KW-0808">Transferase</keyword>
<evidence type="ECO:0000256" key="3">
    <source>
        <dbReference type="ARBA" id="ARBA00022723"/>
    </source>
</evidence>
<sequence>MPDPDGTGPWNFTAAITAGGQSRRFGSDKALALLAGRALLDHVAAALEQCPRRLLVAPPGRYTLPGWTSVADTRPGEGPLAGLEAALGAAPPGWVALSGVDLPGLTPAYWTTLAGARTLEALSVQVLDPSGRPQPLGALYHTSLLPRVSALLDAGERRLRLAAPPEWIVTLAPPASGDLRNINTPADLAALQDPAG</sequence>
<dbReference type="PANTHER" id="PTHR19136:SF81">
    <property type="entry name" value="MOLYBDENUM COFACTOR GUANYLYLTRANSFERASE"/>
    <property type="match status" value="1"/>
</dbReference>
<comment type="function">
    <text evidence="8">Transfers a GMP moiety from GTP to Mo-molybdopterin (Mo-MPT) cofactor (Moco or molybdenum cofactor) to form Mo-molybdopterin guanine dinucleotide (Mo-MGD) cofactor.</text>
</comment>
<dbReference type="RefSeq" id="WP_380038563.1">
    <property type="nucleotide sequence ID" value="NZ_JBHSEH010000006.1"/>
</dbReference>
<evidence type="ECO:0000256" key="5">
    <source>
        <dbReference type="ARBA" id="ARBA00022842"/>
    </source>
</evidence>
<evidence type="ECO:0000313" key="10">
    <source>
        <dbReference type="EMBL" id="MFC4426273.1"/>
    </source>
</evidence>
<keyword evidence="6 8" id="KW-0342">GTP-binding</keyword>
<evidence type="ECO:0000256" key="6">
    <source>
        <dbReference type="ARBA" id="ARBA00023134"/>
    </source>
</evidence>
<comment type="similarity">
    <text evidence="8">Belongs to the MobA family.</text>
</comment>
<dbReference type="PANTHER" id="PTHR19136">
    <property type="entry name" value="MOLYBDENUM COFACTOR GUANYLYLTRANSFERASE"/>
    <property type="match status" value="1"/>
</dbReference>
<organism evidence="10 11">
    <name type="scientific">Deinococcus navajonensis</name>
    <dbReference type="NCBI Taxonomy" id="309884"/>
    <lineage>
        <taxon>Bacteria</taxon>
        <taxon>Thermotogati</taxon>
        <taxon>Deinococcota</taxon>
        <taxon>Deinococci</taxon>
        <taxon>Deinococcales</taxon>
        <taxon>Deinococcaceae</taxon>
        <taxon>Deinococcus</taxon>
    </lineage>
</organism>
<dbReference type="InterPro" id="IPR025877">
    <property type="entry name" value="MobA-like_NTP_Trfase"/>
</dbReference>
<protein>
    <recommendedName>
        <fullName evidence="8">Probable molybdenum cofactor guanylyltransferase</fullName>
        <shortName evidence="8">MoCo guanylyltransferase</shortName>
        <ecNumber evidence="8">2.7.7.77</ecNumber>
    </recommendedName>
    <alternativeName>
        <fullName evidence="8">GTP:molybdopterin guanylyltransferase</fullName>
    </alternativeName>
    <alternativeName>
        <fullName evidence="8">Mo-MPT guanylyltransferase</fullName>
    </alternativeName>
    <alternativeName>
        <fullName evidence="8">Molybdopterin guanylyltransferase</fullName>
    </alternativeName>
    <alternativeName>
        <fullName evidence="8">Molybdopterin-guanine dinucleotide synthase</fullName>
        <shortName evidence="8">MGD synthase</shortName>
    </alternativeName>
</protein>
<feature type="binding site" evidence="8">
    <location>
        <position position="101"/>
    </location>
    <ligand>
        <name>GTP</name>
        <dbReference type="ChEBI" id="CHEBI:37565"/>
    </ligand>
</feature>
<evidence type="ECO:0000259" key="9">
    <source>
        <dbReference type="Pfam" id="PF12804"/>
    </source>
</evidence>
<feature type="binding site" evidence="8">
    <location>
        <begin position="17"/>
        <end position="19"/>
    </location>
    <ligand>
        <name>GTP</name>
        <dbReference type="ChEBI" id="CHEBI:37565"/>
    </ligand>
</feature>
<dbReference type="SUPFAM" id="SSF53448">
    <property type="entry name" value="Nucleotide-diphospho-sugar transferases"/>
    <property type="match status" value="1"/>
</dbReference>
<keyword evidence="1 8" id="KW-0963">Cytoplasm</keyword>
<evidence type="ECO:0000256" key="7">
    <source>
        <dbReference type="ARBA" id="ARBA00023150"/>
    </source>
</evidence>
<comment type="caution">
    <text evidence="8">Lacks conserved residue(s) required for the propagation of feature annotation.</text>
</comment>
<dbReference type="CDD" id="cd02503">
    <property type="entry name" value="MobA"/>
    <property type="match status" value="1"/>
</dbReference>
<comment type="subcellular location">
    <subcellularLocation>
        <location evidence="8">Cytoplasm</location>
    </subcellularLocation>
</comment>
<evidence type="ECO:0000256" key="1">
    <source>
        <dbReference type="ARBA" id="ARBA00022490"/>
    </source>
</evidence>
<feature type="binding site" evidence="8">
    <location>
        <position position="72"/>
    </location>
    <ligand>
        <name>GTP</name>
        <dbReference type="ChEBI" id="CHEBI:37565"/>
    </ligand>
</feature>
<feature type="binding site" evidence="8">
    <location>
        <position position="101"/>
    </location>
    <ligand>
        <name>Mg(2+)</name>
        <dbReference type="ChEBI" id="CHEBI:18420"/>
    </ligand>
</feature>
<gene>
    <name evidence="8" type="primary">mobA</name>
    <name evidence="10" type="ORF">ACFOZ9_08600</name>
</gene>
<accession>A0ABV8XNN8</accession>
<dbReference type="GO" id="GO:0016779">
    <property type="term" value="F:nucleotidyltransferase activity"/>
    <property type="evidence" value="ECO:0007669"/>
    <property type="project" value="UniProtKB-KW"/>
</dbReference>
<reference evidence="11" key="1">
    <citation type="journal article" date="2019" name="Int. J. Syst. Evol. Microbiol.">
        <title>The Global Catalogue of Microorganisms (GCM) 10K type strain sequencing project: providing services to taxonomists for standard genome sequencing and annotation.</title>
        <authorList>
            <consortium name="The Broad Institute Genomics Platform"/>
            <consortium name="The Broad Institute Genome Sequencing Center for Infectious Disease"/>
            <person name="Wu L."/>
            <person name="Ma J."/>
        </authorList>
    </citation>
    <scope>NUCLEOTIDE SEQUENCE [LARGE SCALE GENOMIC DNA]</scope>
    <source>
        <strain evidence="11">CCUG 56029</strain>
    </source>
</reference>
<dbReference type="Pfam" id="PF12804">
    <property type="entry name" value="NTP_transf_3"/>
    <property type="match status" value="1"/>
</dbReference>
<dbReference type="EC" id="2.7.7.77" evidence="8"/>
<comment type="caution">
    <text evidence="10">The sequence shown here is derived from an EMBL/GenBank/DDBJ whole genome shotgun (WGS) entry which is preliminary data.</text>
</comment>
<comment type="catalytic activity">
    <reaction evidence="8">
        <text>Mo-molybdopterin + GTP + H(+) = Mo-molybdopterin guanine dinucleotide + diphosphate</text>
        <dbReference type="Rhea" id="RHEA:34243"/>
        <dbReference type="ChEBI" id="CHEBI:15378"/>
        <dbReference type="ChEBI" id="CHEBI:33019"/>
        <dbReference type="ChEBI" id="CHEBI:37565"/>
        <dbReference type="ChEBI" id="CHEBI:71302"/>
        <dbReference type="ChEBI" id="CHEBI:71310"/>
        <dbReference type="EC" id="2.7.7.77"/>
    </reaction>
</comment>
<dbReference type="Gene3D" id="3.90.550.10">
    <property type="entry name" value="Spore Coat Polysaccharide Biosynthesis Protein SpsA, Chain A"/>
    <property type="match status" value="1"/>
</dbReference>
<evidence type="ECO:0000256" key="4">
    <source>
        <dbReference type="ARBA" id="ARBA00022741"/>
    </source>
</evidence>
<keyword evidence="5 8" id="KW-0460">Magnesium</keyword>
<keyword evidence="3 8" id="KW-0479">Metal-binding</keyword>
<name>A0ABV8XNN8_9DEIO</name>
<dbReference type="InterPro" id="IPR013482">
    <property type="entry name" value="Molybde_CF_guanTrfase"/>
</dbReference>
<feature type="domain" description="MobA-like NTP transferase" evidence="9">
    <location>
        <begin position="14"/>
        <end position="159"/>
    </location>
</feature>
<keyword evidence="11" id="KW-1185">Reference proteome</keyword>
<keyword evidence="7 8" id="KW-0501">Molybdenum cofactor biosynthesis</keyword>
<dbReference type="Proteomes" id="UP001595998">
    <property type="component" value="Unassembled WGS sequence"/>
</dbReference>
<dbReference type="HAMAP" id="MF_00316">
    <property type="entry name" value="MobA"/>
    <property type="match status" value="1"/>
</dbReference>
<evidence type="ECO:0000256" key="8">
    <source>
        <dbReference type="HAMAP-Rule" id="MF_00316"/>
    </source>
</evidence>
<comment type="cofactor">
    <cofactor evidence="8">
        <name>Mg(2+)</name>
        <dbReference type="ChEBI" id="CHEBI:18420"/>
    </cofactor>
</comment>
<evidence type="ECO:0000256" key="2">
    <source>
        <dbReference type="ARBA" id="ARBA00022679"/>
    </source>
</evidence>
<comment type="domain">
    <text evidence="8">The N-terminal domain determines nucleotide recognition and specific binding, while the C-terminal domain determines the specific binding to the target protein.</text>
</comment>
<dbReference type="EMBL" id="JBHSEH010000006">
    <property type="protein sequence ID" value="MFC4426273.1"/>
    <property type="molecule type" value="Genomic_DNA"/>
</dbReference>